<feature type="domain" description="Pyridoxamine 5'-phosphate oxidase N-terminal" evidence="1">
    <location>
        <begin position="36"/>
        <end position="152"/>
    </location>
</feature>
<dbReference type="PANTHER" id="PTHR42815:SF2">
    <property type="entry name" value="FAD-BINDING, PUTATIVE (AFU_ORTHOLOGUE AFUA_6G07600)-RELATED"/>
    <property type="match status" value="1"/>
</dbReference>
<dbReference type="Gene3D" id="2.30.110.10">
    <property type="entry name" value="Electron Transport, Fmn-binding Protein, Chain A"/>
    <property type="match status" value="1"/>
</dbReference>
<dbReference type="InterPro" id="IPR012349">
    <property type="entry name" value="Split_barrel_FMN-bd"/>
</dbReference>
<dbReference type="Pfam" id="PF01243">
    <property type="entry name" value="PNPOx_N"/>
    <property type="match status" value="1"/>
</dbReference>
<dbReference type="Proteomes" id="UP000201838">
    <property type="component" value="Unassembled WGS sequence"/>
</dbReference>
<organism evidence="2 3">
    <name type="scientific">Boseongicola aestuarii</name>
    <dbReference type="NCBI Taxonomy" id="1470561"/>
    <lineage>
        <taxon>Bacteria</taxon>
        <taxon>Pseudomonadati</taxon>
        <taxon>Pseudomonadota</taxon>
        <taxon>Alphaproteobacteria</taxon>
        <taxon>Rhodobacterales</taxon>
        <taxon>Paracoccaceae</taxon>
        <taxon>Boseongicola</taxon>
    </lineage>
</organism>
<dbReference type="NCBIfam" id="TIGR04025">
    <property type="entry name" value="PPOX_FMN_DR2398"/>
    <property type="match status" value="1"/>
</dbReference>
<accession>A0A238IYU9</accession>
<name>A0A238IYU9_9RHOB</name>
<dbReference type="EMBL" id="FXXQ01000003">
    <property type="protein sequence ID" value="SMX23201.1"/>
    <property type="molecule type" value="Genomic_DNA"/>
</dbReference>
<gene>
    <name evidence="2" type="ORF">BOA8489_01305</name>
</gene>
<keyword evidence="3" id="KW-1185">Reference proteome</keyword>
<evidence type="ECO:0000259" key="1">
    <source>
        <dbReference type="Pfam" id="PF01243"/>
    </source>
</evidence>
<dbReference type="PANTHER" id="PTHR42815">
    <property type="entry name" value="FAD-BINDING, PUTATIVE (AFU_ORTHOLOGUE AFUA_6G07600)-RELATED"/>
    <property type="match status" value="1"/>
</dbReference>
<dbReference type="AlphaFoldDB" id="A0A238IYU9"/>
<dbReference type="SUPFAM" id="SSF50475">
    <property type="entry name" value="FMN-binding split barrel"/>
    <property type="match status" value="1"/>
</dbReference>
<dbReference type="RefSeq" id="WP_093973186.1">
    <property type="nucleotide sequence ID" value="NZ_FXXQ01000003.1"/>
</dbReference>
<proteinExistence type="predicted"/>
<protein>
    <submittedName>
        <fullName evidence="2">Pyridoxamine 5'-phosphate oxidase</fullName>
    </submittedName>
</protein>
<reference evidence="2 3" key="1">
    <citation type="submission" date="2017-05" db="EMBL/GenBank/DDBJ databases">
        <authorList>
            <person name="Song R."/>
            <person name="Chenine A.L."/>
            <person name="Ruprecht R.M."/>
        </authorList>
    </citation>
    <scope>NUCLEOTIDE SEQUENCE [LARGE SCALE GENOMIC DNA]</scope>
    <source>
        <strain evidence="2 3">CECT 8489</strain>
    </source>
</reference>
<sequence length="210" mass="23930">MYPARDVLTTEDDFRSLHRDPHISQTHKIIDHIDVHCRTWIERSPFLVMATYDANGKVDVSPRGDPAGFVKILDQKTLAIPDRPGNYRYDSFTNILETGRIGLVFFVSNRKEVVRVNGTARIVRDEDIRNAMAIKDRVPHLAVLVDVEEAFYHCGKAIIRSGLWQPEQAVSVEGMATYAEAVTDQAHLSGPVEELEDRFAKNEENRLYDH</sequence>
<evidence type="ECO:0000313" key="3">
    <source>
        <dbReference type="Proteomes" id="UP000201838"/>
    </source>
</evidence>
<dbReference type="InterPro" id="IPR011576">
    <property type="entry name" value="Pyridox_Oxase_N"/>
</dbReference>
<dbReference type="OrthoDB" id="9790331at2"/>
<evidence type="ECO:0000313" key="2">
    <source>
        <dbReference type="EMBL" id="SMX23201.1"/>
    </source>
</evidence>
<dbReference type="InterPro" id="IPR024029">
    <property type="entry name" value="Pyridox_Oxase_FMN-dep"/>
</dbReference>